<comment type="caution">
    <text evidence="2">The sequence shown here is derived from an EMBL/GenBank/DDBJ whole genome shotgun (WGS) entry which is preliminary data.</text>
</comment>
<organism evidence="2 3">
    <name type="scientific">Desulforamulus profundi</name>
    <dbReference type="NCBI Taxonomy" id="1383067"/>
    <lineage>
        <taxon>Bacteria</taxon>
        <taxon>Bacillati</taxon>
        <taxon>Bacillota</taxon>
        <taxon>Clostridia</taxon>
        <taxon>Eubacteriales</taxon>
        <taxon>Peptococcaceae</taxon>
        <taxon>Desulforamulus</taxon>
    </lineage>
</organism>
<dbReference type="EMBL" id="AWQQ01000020">
    <property type="protein sequence ID" value="PHJ39473.1"/>
    <property type="molecule type" value="Genomic_DNA"/>
</dbReference>
<dbReference type="AlphaFoldDB" id="A0A2C6MIV8"/>
<protein>
    <submittedName>
        <fullName evidence="2">Uncharacterized protein</fullName>
    </submittedName>
</protein>
<gene>
    <name evidence="2" type="ORF">P378_03425</name>
</gene>
<feature type="transmembrane region" description="Helical" evidence="1">
    <location>
        <begin position="44"/>
        <end position="62"/>
    </location>
</feature>
<evidence type="ECO:0000256" key="1">
    <source>
        <dbReference type="SAM" id="Phobius"/>
    </source>
</evidence>
<evidence type="ECO:0000313" key="3">
    <source>
        <dbReference type="Proteomes" id="UP000222564"/>
    </source>
</evidence>
<keyword evidence="1" id="KW-0812">Transmembrane</keyword>
<evidence type="ECO:0000313" key="2">
    <source>
        <dbReference type="EMBL" id="PHJ39473.1"/>
    </source>
</evidence>
<keyword evidence="1" id="KW-0472">Membrane</keyword>
<sequence length="82" mass="8979">MQTQMKGLLAGSGVTGDAALQGSYSVIAGLIARQSFMNALSDTFVVSAAIIAFVLPLMFLLSKKRVEQERKRQQARYAHMMQ</sequence>
<reference evidence="2 3" key="1">
    <citation type="submission" date="2013-09" db="EMBL/GenBank/DDBJ databases">
        <title>Biodegradation of hydrocarbons in the deep terrestrial subsurface : characterization of a microbial consortium composed of two Desulfotomaculum species originating from a deep geological formation.</title>
        <authorList>
            <person name="Aullo T."/>
            <person name="Berlendis S."/>
            <person name="Lascourreges J.-F."/>
            <person name="Dessort D."/>
            <person name="Saint-Laurent S."/>
            <person name="Schraauwers B."/>
            <person name="Mas J."/>
            <person name="Magot M."/>
            <person name="Ranchou-Peyruse A."/>
        </authorList>
    </citation>
    <scope>NUCLEOTIDE SEQUENCE [LARGE SCALE GENOMIC DNA]</scope>
    <source>
        <strain evidence="2 3">Bs107</strain>
    </source>
</reference>
<proteinExistence type="predicted"/>
<name>A0A2C6MIV8_9FIRM</name>
<accession>A0A2C6MIV8</accession>
<keyword evidence="1" id="KW-1133">Transmembrane helix</keyword>
<dbReference type="Proteomes" id="UP000222564">
    <property type="component" value="Unassembled WGS sequence"/>
</dbReference>
<keyword evidence="3" id="KW-1185">Reference proteome</keyword>